<evidence type="ECO:0000256" key="9">
    <source>
        <dbReference type="ARBA" id="ARBA00049893"/>
    </source>
</evidence>
<evidence type="ECO:0000256" key="4">
    <source>
        <dbReference type="ARBA" id="ARBA00022723"/>
    </source>
</evidence>
<keyword evidence="6" id="KW-0862">Zinc</keyword>
<evidence type="ECO:0000313" key="10">
    <source>
        <dbReference type="EMBL" id="VAW72249.1"/>
    </source>
</evidence>
<sequence>MNVIKATWKVPEHVHVVCTTRGGGVSSAPYDSLNLGEHVADDETAVKKNRELLCESLKLKSSPLWLTQIHSTKVIEFDQALVNKTVKADGSFTTQQQQVCSVMTADCLPVAIYNHTLDSIAVVHAGWKGLAAGIIAQGVNCLKAGKLSVWLGPAIGPHCFEVGDEVKIAFVEKLAVHSSAFVPISSGKWLANMYLLARQQLQGLGITQIFGGDYCTFSQPEQFYSYRRDQITGRMATLAWLSAP</sequence>
<evidence type="ECO:0000256" key="6">
    <source>
        <dbReference type="ARBA" id="ARBA00022833"/>
    </source>
</evidence>
<organism evidence="10">
    <name type="scientific">hydrothermal vent metagenome</name>
    <dbReference type="NCBI Taxonomy" id="652676"/>
    <lineage>
        <taxon>unclassified sequences</taxon>
        <taxon>metagenomes</taxon>
        <taxon>ecological metagenomes</taxon>
    </lineage>
</organism>
<name>A0A3B0YDI1_9ZZZZ</name>
<dbReference type="GO" id="GO:0005507">
    <property type="term" value="F:copper ion binding"/>
    <property type="evidence" value="ECO:0007669"/>
    <property type="project" value="TreeGrafter"/>
</dbReference>
<proteinExistence type="inferred from homology"/>
<dbReference type="CDD" id="cd16833">
    <property type="entry name" value="YfiH"/>
    <property type="match status" value="1"/>
</dbReference>
<comment type="similarity">
    <text evidence="2">Belongs to the purine nucleoside phosphorylase YfiH/LACC1 family.</text>
</comment>
<dbReference type="InterPro" id="IPR038371">
    <property type="entry name" value="Cu_polyphenol_OxRdtase_sf"/>
</dbReference>
<reference evidence="10" key="1">
    <citation type="submission" date="2018-06" db="EMBL/GenBank/DDBJ databases">
        <authorList>
            <person name="Zhirakovskaya E."/>
        </authorList>
    </citation>
    <scope>NUCLEOTIDE SEQUENCE</scope>
</reference>
<comment type="catalytic activity">
    <reaction evidence="8">
        <text>adenosine + phosphate = alpha-D-ribose 1-phosphate + adenine</text>
        <dbReference type="Rhea" id="RHEA:27642"/>
        <dbReference type="ChEBI" id="CHEBI:16335"/>
        <dbReference type="ChEBI" id="CHEBI:16708"/>
        <dbReference type="ChEBI" id="CHEBI:43474"/>
        <dbReference type="ChEBI" id="CHEBI:57720"/>
        <dbReference type="EC" id="2.4.2.1"/>
    </reaction>
    <physiologicalReaction direction="left-to-right" evidence="8">
        <dbReference type="Rhea" id="RHEA:27643"/>
    </physiologicalReaction>
</comment>
<evidence type="ECO:0000256" key="1">
    <source>
        <dbReference type="ARBA" id="ARBA00000553"/>
    </source>
</evidence>
<dbReference type="EMBL" id="UOFL01000036">
    <property type="protein sequence ID" value="VAW72249.1"/>
    <property type="molecule type" value="Genomic_DNA"/>
</dbReference>
<dbReference type="AlphaFoldDB" id="A0A3B0YDI1"/>
<comment type="catalytic activity">
    <reaction evidence="1">
        <text>inosine + phosphate = alpha-D-ribose 1-phosphate + hypoxanthine</text>
        <dbReference type="Rhea" id="RHEA:27646"/>
        <dbReference type="ChEBI" id="CHEBI:17368"/>
        <dbReference type="ChEBI" id="CHEBI:17596"/>
        <dbReference type="ChEBI" id="CHEBI:43474"/>
        <dbReference type="ChEBI" id="CHEBI:57720"/>
        <dbReference type="EC" id="2.4.2.1"/>
    </reaction>
    <physiologicalReaction direction="left-to-right" evidence="1">
        <dbReference type="Rhea" id="RHEA:27647"/>
    </physiologicalReaction>
</comment>
<evidence type="ECO:0000256" key="5">
    <source>
        <dbReference type="ARBA" id="ARBA00022801"/>
    </source>
</evidence>
<dbReference type="PANTHER" id="PTHR30616">
    <property type="entry name" value="UNCHARACTERIZED PROTEIN YFIH"/>
    <property type="match status" value="1"/>
</dbReference>
<dbReference type="Pfam" id="PF02578">
    <property type="entry name" value="Cu-oxidase_4"/>
    <property type="match status" value="1"/>
</dbReference>
<dbReference type="NCBIfam" id="TIGR00726">
    <property type="entry name" value="peptidoglycan editing factor PgeF"/>
    <property type="match status" value="1"/>
</dbReference>
<accession>A0A3B0YDI1</accession>
<dbReference type="InterPro" id="IPR011324">
    <property type="entry name" value="Cytotoxic_necrot_fac-like_cat"/>
</dbReference>
<dbReference type="PANTHER" id="PTHR30616:SF2">
    <property type="entry name" value="PURINE NUCLEOSIDE PHOSPHORYLASE LACC1"/>
    <property type="match status" value="1"/>
</dbReference>
<gene>
    <name evidence="10" type="ORF">MNBD_GAMMA12-1672</name>
</gene>
<evidence type="ECO:0000256" key="3">
    <source>
        <dbReference type="ARBA" id="ARBA00022679"/>
    </source>
</evidence>
<dbReference type="GO" id="GO:0017061">
    <property type="term" value="F:S-methyl-5-thioadenosine phosphorylase activity"/>
    <property type="evidence" value="ECO:0007669"/>
    <property type="project" value="UniProtKB-EC"/>
</dbReference>
<dbReference type="SUPFAM" id="SSF64438">
    <property type="entry name" value="CNF1/YfiH-like putative cysteine hydrolases"/>
    <property type="match status" value="1"/>
</dbReference>
<comment type="catalytic activity">
    <reaction evidence="7">
        <text>adenosine + H2O + H(+) = inosine + NH4(+)</text>
        <dbReference type="Rhea" id="RHEA:24408"/>
        <dbReference type="ChEBI" id="CHEBI:15377"/>
        <dbReference type="ChEBI" id="CHEBI:15378"/>
        <dbReference type="ChEBI" id="CHEBI:16335"/>
        <dbReference type="ChEBI" id="CHEBI:17596"/>
        <dbReference type="ChEBI" id="CHEBI:28938"/>
        <dbReference type="EC" id="3.5.4.4"/>
    </reaction>
    <physiologicalReaction direction="left-to-right" evidence="7">
        <dbReference type="Rhea" id="RHEA:24409"/>
    </physiologicalReaction>
</comment>
<dbReference type="Gene3D" id="3.60.140.10">
    <property type="entry name" value="CNF1/YfiH-like putative cysteine hydrolases"/>
    <property type="match status" value="1"/>
</dbReference>
<protein>
    <submittedName>
        <fullName evidence="10">FIG00003370: Multicopper polyphenol oxidase</fullName>
    </submittedName>
</protein>
<evidence type="ECO:0000256" key="7">
    <source>
        <dbReference type="ARBA" id="ARBA00047989"/>
    </source>
</evidence>
<keyword evidence="5" id="KW-0378">Hydrolase</keyword>
<keyword evidence="4" id="KW-0479">Metal-binding</keyword>
<evidence type="ECO:0000256" key="2">
    <source>
        <dbReference type="ARBA" id="ARBA00007353"/>
    </source>
</evidence>
<dbReference type="GO" id="GO:0016787">
    <property type="term" value="F:hydrolase activity"/>
    <property type="evidence" value="ECO:0007669"/>
    <property type="project" value="UniProtKB-KW"/>
</dbReference>
<dbReference type="InterPro" id="IPR003730">
    <property type="entry name" value="Cu_polyphenol_OxRdtase"/>
</dbReference>
<evidence type="ECO:0000256" key="8">
    <source>
        <dbReference type="ARBA" id="ARBA00048968"/>
    </source>
</evidence>
<keyword evidence="3" id="KW-0808">Transferase</keyword>
<comment type="catalytic activity">
    <reaction evidence="9">
        <text>S-methyl-5'-thioadenosine + phosphate = 5-(methylsulfanyl)-alpha-D-ribose 1-phosphate + adenine</text>
        <dbReference type="Rhea" id="RHEA:11852"/>
        <dbReference type="ChEBI" id="CHEBI:16708"/>
        <dbReference type="ChEBI" id="CHEBI:17509"/>
        <dbReference type="ChEBI" id="CHEBI:43474"/>
        <dbReference type="ChEBI" id="CHEBI:58533"/>
        <dbReference type="EC" id="2.4.2.28"/>
    </reaction>
    <physiologicalReaction direction="left-to-right" evidence="9">
        <dbReference type="Rhea" id="RHEA:11853"/>
    </physiologicalReaction>
</comment>